<proteinExistence type="predicted"/>
<evidence type="ECO:0000313" key="2">
    <source>
        <dbReference type="Proteomes" id="UP000325315"/>
    </source>
</evidence>
<dbReference type="EMBL" id="SMMG02000027">
    <property type="protein sequence ID" value="KAA3452471.1"/>
    <property type="molecule type" value="Genomic_DNA"/>
</dbReference>
<keyword evidence="1" id="KW-0548">Nucleotidyltransferase</keyword>
<keyword evidence="1" id="KW-0695">RNA-directed DNA polymerase</keyword>
<dbReference type="Proteomes" id="UP000325315">
    <property type="component" value="Unassembled WGS sequence"/>
</dbReference>
<organism evidence="1 2">
    <name type="scientific">Gossypium australe</name>
    <dbReference type="NCBI Taxonomy" id="47621"/>
    <lineage>
        <taxon>Eukaryota</taxon>
        <taxon>Viridiplantae</taxon>
        <taxon>Streptophyta</taxon>
        <taxon>Embryophyta</taxon>
        <taxon>Tracheophyta</taxon>
        <taxon>Spermatophyta</taxon>
        <taxon>Magnoliopsida</taxon>
        <taxon>eudicotyledons</taxon>
        <taxon>Gunneridae</taxon>
        <taxon>Pentapetalae</taxon>
        <taxon>rosids</taxon>
        <taxon>malvids</taxon>
        <taxon>Malvales</taxon>
        <taxon>Malvaceae</taxon>
        <taxon>Malvoideae</taxon>
        <taxon>Gossypium</taxon>
    </lineage>
</organism>
<evidence type="ECO:0000313" key="1">
    <source>
        <dbReference type="EMBL" id="KAA3452471.1"/>
    </source>
</evidence>
<reference evidence="1" key="1">
    <citation type="submission" date="2019-08" db="EMBL/GenBank/DDBJ databases">
        <authorList>
            <person name="Liu F."/>
        </authorList>
    </citation>
    <scope>NUCLEOTIDE SEQUENCE [LARGE SCALE GENOMIC DNA]</scope>
    <source>
        <strain evidence="1">PA1801</strain>
        <tissue evidence="1">Leaf</tissue>
    </source>
</reference>
<accession>A0A5B6U310</accession>
<name>A0A5B6U310_9ROSI</name>
<comment type="caution">
    <text evidence="1">The sequence shown here is derived from an EMBL/GenBank/DDBJ whole genome shotgun (WGS) entry which is preliminary data.</text>
</comment>
<keyword evidence="1" id="KW-0808">Transferase</keyword>
<sequence length="106" mass="12148">MVRMGFDMNWIGTLMKCLTTISYSVVEKTSTQQEDFVKETRLARFDFSFAERVYPSREGLLKGAKASRSGPQVSHLLFVNDCILFGQATRRGANLLKEILREYRSC</sequence>
<dbReference type="GO" id="GO:0003964">
    <property type="term" value="F:RNA-directed DNA polymerase activity"/>
    <property type="evidence" value="ECO:0007669"/>
    <property type="project" value="UniProtKB-KW"/>
</dbReference>
<gene>
    <name evidence="1" type="ORF">EPI10_034418</name>
</gene>
<dbReference type="OrthoDB" id="1936608at2759"/>
<keyword evidence="2" id="KW-1185">Reference proteome</keyword>
<protein>
    <submittedName>
        <fullName evidence="1">Reverse transcriptase</fullName>
    </submittedName>
</protein>
<dbReference type="AlphaFoldDB" id="A0A5B6U310"/>